<proteinExistence type="predicted"/>
<dbReference type="InterPro" id="IPR007360">
    <property type="entry name" value="SirB"/>
</dbReference>
<dbReference type="AlphaFoldDB" id="A0A1Y5FCD0"/>
<dbReference type="Pfam" id="PF04247">
    <property type="entry name" value="SirB"/>
    <property type="match status" value="1"/>
</dbReference>
<sequence>MSYEFYKFLHIAFIIIVAAGLGVAYHSTQPKYFKILTGISSLLILVTGMGLLARIGVSHGDGFPGWVIVKMCLWLVLAVAGPVLAKRLPDSIKPKAFWGIATVLFVAVYMAVNKPF</sequence>
<keyword evidence="1" id="KW-0812">Transmembrane</keyword>
<protein>
    <submittedName>
        <fullName evidence="2">Uncharacterized protein</fullName>
    </submittedName>
</protein>
<organism evidence="2 3">
    <name type="scientific">Halobacteriovorax marinus</name>
    <dbReference type="NCBI Taxonomy" id="97084"/>
    <lineage>
        <taxon>Bacteria</taxon>
        <taxon>Pseudomonadati</taxon>
        <taxon>Bdellovibrionota</taxon>
        <taxon>Bacteriovoracia</taxon>
        <taxon>Bacteriovoracales</taxon>
        <taxon>Halobacteriovoraceae</taxon>
        <taxon>Halobacteriovorax</taxon>
    </lineage>
</organism>
<keyword evidence="1" id="KW-1133">Transmembrane helix</keyword>
<comment type="caution">
    <text evidence="2">The sequence shown here is derived from an EMBL/GenBank/DDBJ whole genome shotgun (WGS) entry which is preliminary data.</text>
</comment>
<evidence type="ECO:0000313" key="3">
    <source>
        <dbReference type="Proteomes" id="UP000196531"/>
    </source>
</evidence>
<reference evidence="3" key="1">
    <citation type="journal article" date="2017" name="Proc. Natl. Acad. Sci. U.S.A.">
        <title>Simulation of Deepwater Horizon oil plume reveals substrate specialization within a complex community of hydrocarbon-degraders.</title>
        <authorList>
            <person name="Hu P."/>
            <person name="Dubinsky E.A."/>
            <person name="Probst A.J."/>
            <person name="Wang J."/>
            <person name="Sieber C.M.K."/>
            <person name="Tom L.M."/>
            <person name="Gardinali P."/>
            <person name="Banfield J.F."/>
            <person name="Atlas R.M."/>
            <person name="Andersen G.L."/>
        </authorList>
    </citation>
    <scope>NUCLEOTIDE SEQUENCE [LARGE SCALE GENOMIC DNA]</scope>
</reference>
<feature type="transmembrane region" description="Helical" evidence="1">
    <location>
        <begin position="96"/>
        <end position="112"/>
    </location>
</feature>
<feature type="transmembrane region" description="Helical" evidence="1">
    <location>
        <begin position="63"/>
        <end position="84"/>
    </location>
</feature>
<dbReference type="EMBL" id="MAAO01000002">
    <property type="protein sequence ID" value="OUR99861.1"/>
    <property type="molecule type" value="Genomic_DNA"/>
</dbReference>
<accession>A0A1Y5FCD0</accession>
<evidence type="ECO:0000313" key="2">
    <source>
        <dbReference type="EMBL" id="OUR99861.1"/>
    </source>
</evidence>
<gene>
    <name evidence="2" type="ORF">A9Q84_02200</name>
</gene>
<name>A0A1Y5FCD0_9BACT</name>
<evidence type="ECO:0000256" key="1">
    <source>
        <dbReference type="SAM" id="Phobius"/>
    </source>
</evidence>
<dbReference type="Proteomes" id="UP000196531">
    <property type="component" value="Unassembled WGS sequence"/>
</dbReference>
<feature type="transmembrane region" description="Helical" evidence="1">
    <location>
        <begin position="32"/>
        <end position="57"/>
    </location>
</feature>
<keyword evidence="1" id="KW-0472">Membrane</keyword>
<feature type="transmembrane region" description="Helical" evidence="1">
    <location>
        <begin position="6"/>
        <end position="25"/>
    </location>
</feature>